<dbReference type="Proteomes" id="UP000179807">
    <property type="component" value="Unassembled WGS sequence"/>
</dbReference>
<dbReference type="GeneID" id="94842830"/>
<feature type="compositionally biased region" description="Basic residues" evidence="1">
    <location>
        <begin position="1825"/>
        <end position="1835"/>
    </location>
</feature>
<dbReference type="GO" id="GO:0035082">
    <property type="term" value="P:axoneme assembly"/>
    <property type="evidence" value="ECO:0007669"/>
    <property type="project" value="InterPro"/>
</dbReference>
<dbReference type="VEuPathDB" id="TrichDB:TRFO_31773"/>
<gene>
    <name evidence="2" type="ORF">TRFO_31773</name>
</gene>
<proteinExistence type="predicted"/>
<dbReference type="PANTHER" id="PTHR15977:SF15">
    <property type="entry name" value="CILIA- AND FLAGELLA-ASSOCIATED PROTEIN 46"/>
    <property type="match status" value="1"/>
</dbReference>
<name>A0A1J4JV90_9EUKA</name>
<dbReference type="SUPFAM" id="SSF48452">
    <property type="entry name" value="TPR-like"/>
    <property type="match status" value="1"/>
</dbReference>
<dbReference type="RefSeq" id="XP_068354580.1">
    <property type="nucleotide sequence ID" value="XM_068508126.1"/>
</dbReference>
<dbReference type="EMBL" id="MLAK01000912">
    <property type="protein sequence ID" value="OHT01444.1"/>
    <property type="molecule type" value="Genomic_DNA"/>
</dbReference>
<keyword evidence="3" id="KW-1185">Reference proteome</keyword>
<dbReference type="InterPro" id="IPR039586">
    <property type="entry name" value="CFAP46"/>
</dbReference>
<dbReference type="PANTHER" id="PTHR15977">
    <property type="entry name" value="CILIA- AND FLAGELLA-ASSOCIATED PROTEIN 46"/>
    <property type="match status" value="1"/>
</dbReference>
<evidence type="ECO:0000256" key="1">
    <source>
        <dbReference type="SAM" id="MobiDB-lite"/>
    </source>
</evidence>
<dbReference type="GO" id="GO:0060294">
    <property type="term" value="P:cilium movement involved in cell motility"/>
    <property type="evidence" value="ECO:0007669"/>
    <property type="project" value="InterPro"/>
</dbReference>
<protein>
    <submittedName>
        <fullName evidence="2">Uncharacterized protein</fullName>
    </submittedName>
</protein>
<dbReference type="InterPro" id="IPR011990">
    <property type="entry name" value="TPR-like_helical_dom_sf"/>
</dbReference>
<dbReference type="OrthoDB" id="68437at2759"/>
<reference evidence="2" key="1">
    <citation type="submission" date="2016-10" db="EMBL/GenBank/DDBJ databases">
        <authorList>
            <person name="Benchimol M."/>
            <person name="Almeida L.G."/>
            <person name="Vasconcelos A.T."/>
            <person name="Perreira-Neves A."/>
            <person name="Rosa I.A."/>
            <person name="Tasca T."/>
            <person name="Bogo M.R."/>
            <person name="de Souza W."/>
        </authorList>
    </citation>
    <scope>NUCLEOTIDE SEQUENCE [LARGE SCALE GENOMIC DNA]</scope>
    <source>
        <strain evidence="2">K</strain>
    </source>
</reference>
<feature type="region of interest" description="Disordered" evidence="1">
    <location>
        <begin position="1793"/>
        <end position="1850"/>
    </location>
</feature>
<comment type="caution">
    <text evidence="2">The sequence shown here is derived from an EMBL/GenBank/DDBJ whole genome shotgun (WGS) entry which is preliminary data.</text>
</comment>
<evidence type="ECO:0000313" key="2">
    <source>
        <dbReference type="EMBL" id="OHT01444.1"/>
    </source>
</evidence>
<accession>A0A1J4JV90</accession>
<sequence length="1942" mass="220397">MEQSLRLLLTEGTQLNEQTLLNVFNKLNSNGRTTFASDLYILTAERLFDLPPPLPKHIVDKADTMITIYNRLQEPTNQFQIRAMICQALINSHLAKQQRGIPATELNLKAVDFMFRAFKIIQSNTLYVPLSLRASFIFYQIAFPFFITEQRHHLSQITPLVVSLLEPHLTGKFDQILRLYIAVSLLHCCILDDFLKCDEASKHMQKLMTLVPTDLIQLRYSLLHLYAHFSRKSSSGLFKQKLDLNEQLQKAVIMYQTARSNNATTTKDLGEVLKTCLAFLETKKEPNEETYEAEIIIGETGRLAAQFNQPQVAEECHAKASSARSPIARIHALLITAELSLTKQLPPNERAEIINSCNHAMSLAMFQGDLVTVQDAAALLWSHSVQMLEHAGLIKRYLIGACDILNKVHSQANLLRSQIHFALAKIFESEHDTLKALDNLKKALALDYLWSDHPTKLIHPFDRFIVPFHRMLNVMVDSYGQQTTIADEAHAQIALPKKINPQSLDKAYKLIQSISSGDISMYDAIEAAHFASVYFEIIKNASQYGSHQIAVDACHQFLLNDFDGTIFDAAVEIQCEATVYGVASCFKINPVNSTYAIQFVQFSIARSKLLKLNRLAYNTISSIWNSFFSLQDPADCSEYTDFILDCVTNLFESTFPKSKELIGQYVNLFVQVVMASSNEPVPATSPKKKGPSLDPAKQKLLKSAEDLLIKSLPIVTSVYEKKALVDRLVDIFAKRNALPPNQNDPELSVLVTLATIMNEKVQHKSETLTTVFNQIQQLKQPILYSLLSEKACKLDLHQISIDSASKALEIITNPKGKDELYHCALAHFYRGLSYLKLIQPDLQEFSCQDKLRVDSASDFLRAAVHFNDSKSTNNAKLSLSYFVSTISVGENFPKFRSFLSSLLVEAIQISRKVNIGDELRVRLFRIYLLVLIDQKDWVTCRKIIQQAISQLDKNVHGNIWELLLIVAFNADCSKSQQPLIDEMLRVKQLGDAKYQSKLWTFVADLATDPNIQKTALTKAIDVLKPENTEEKFRTYMNFARWLHQHNHDWKEIEEAINHAEDSIKGDSPEKVIEFTIETASFRLESTTDIDTFNQICENIVELGNSLWILTEGVNSPTPDEDEQNLQNTQSKETQKPRSSSRGKGAPHKSQSNVKAEDFIEEPTNIEEWLHAFQSIEKYKSFQPVNTYLFISNLIKIVDIMDNLGYEYQLMKLWYHILLFTKHSLEWPRFEQFVYMKLKLFLDKLNVISPIPYSNEFLITEEEKSEWDQKVGRYQADPPSNFPPLRKLLNKQASVLIKLGEYKSALYLLNTSLNQSEQLGDRVTSAEATLLVATIRARSGESQTTIDLLTKAAQVMKGNLEFWVDWYSTTFSVESSTSDFVENLFTSFQQNCLQDKQLSINETLSLYRLYRNAASNLTPDAAGYFYDNVLKGNLLPSSKFLPTIDTILCFFWKALLSPKFPRNLHHFREFGHEVLDLVNVTSDLYNKKLDIDEQTALPMLCRFVDSVNLFGYLALKYSPVIRNYEEKGLDISSLGSHESLLNEFIDKSQEPFPDLSPTAAVMHFNNVKNIDCIPKKYAVKMNVYLGQCLHAISTDNVSLQSAVRYLWAGNNLLTELREYDLTGEIAQELFEILKTSDLPGALFQFLIAQSVRAYRMRIKLLLTECPPTNRERLFVQEAQRLREAFLNPQISQMFQASQKYFETIPNGTTLVRLGRTMDEIRNWVSTNKNCLILVIDNLSDSEDSDTEVNVSSIQLGQPPTTLDTFNTIKLQINIDEIAMRYEIFQQIISTANADASNSNNNGNTNNGNASNTGTNTKPPLSPSSKSKGKQAAKRTQSKAAVSAPKNDEKNPNFAKEAMKLNHPEFVKFIHDLNEKFQPISSILPEGCPDSVLILSSLSNAHEIPYECLEPFSQFQTIFHDFSIMSALNRKSPNTTKPEFGESN</sequence>
<feature type="compositionally biased region" description="Low complexity" evidence="1">
    <location>
        <begin position="1793"/>
        <end position="1824"/>
    </location>
</feature>
<evidence type="ECO:0000313" key="3">
    <source>
        <dbReference type="Proteomes" id="UP000179807"/>
    </source>
</evidence>
<feature type="region of interest" description="Disordered" evidence="1">
    <location>
        <begin position="1113"/>
        <end position="1156"/>
    </location>
</feature>
<feature type="compositionally biased region" description="Polar residues" evidence="1">
    <location>
        <begin position="1124"/>
        <end position="1137"/>
    </location>
</feature>
<organism evidence="2 3">
    <name type="scientific">Tritrichomonas foetus</name>
    <dbReference type="NCBI Taxonomy" id="1144522"/>
    <lineage>
        <taxon>Eukaryota</taxon>
        <taxon>Metamonada</taxon>
        <taxon>Parabasalia</taxon>
        <taxon>Tritrichomonadida</taxon>
        <taxon>Tritrichomonadidae</taxon>
        <taxon>Tritrichomonas</taxon>
    </lineage>
</organism>